<dbReference type="InParanoid" id="K1P2U0"/>
<proteinExistence type="predicted"/>
<dbReference type="HOGENOM" id="CLU_2225750_0_0_1"/>
<dbReference type="AlphaFoldDB" id="K1P2U0"/>
<reference evidence="1" key="1">
    <citation type="journal article" date="2012" name="Nature">
        <title>The oyster genome reveals stress adaptation and complexity of shell formation.</title>
        <authorList>
            <person name="Zhang G."/>
            <person name="Fang X."/>
            <person name="Guo X."/>
            <person name="Li L."/>
            <person name="Luo R."/>
            <person name="Xu F."/>
            <person name="Yang P."/>
            <person name="Zhang L."/>
            <person name="Wang X."/>
            <person name="Qi H."/>
            <person name="Xiong Z."/>
            <person name="Que H."/>
            <person name="Xie Y."/>
            <person name="Holland P.W."/>
            <person name="Paps J."/>
            <person name="Zhu Y."/>
            <person name="Wu F."/>
            <person name="Chen Y."/>
            <person name="Wang J."/>
            <person name="Peng C."/>
            <person name="Meng J."/>
            <person name="Yang L."/>
            <person name="Liu J."/>
            <person name="Wen B."/>
            <person name="Zhang N."/>
            <person name="Huang Z."/>
            <person name="Zhu Q."/>
            <person name="Feng Y."/>
            <person name="Mount A."/>
            <person name="Hedgecock D."/>
            <person name="Xu Z."/>
            <person name="Liu Y."/>
            <person name="Domazet-Loso T."/>
            <person name="Du Y."/>
            <person name="Sun X."/>
            <person name="Zhang S."/>
            <person name="Liu B."/>
            <person name="Cheng P."/>
            <person name="Jiang X."/>
            <person name="Li J."/>
            <person name="Fan D."/>
            <person name="Wang W."/>
            <person name="Fu W."/>
            <person name="Wang T."/>
            <person name="Wang B."/>
            <person name="Zhang J."/>
            <person name="Peng Z."/>
            <person name="Li Y."/>
            <person name="Li N."/>
            <person name="Wang J."/>
            <person name="Chen M."/>
            <person name="He Y."/>
            <person name="Tan F."/>
            <person name="Song X."/>
            <person name="Zheng Q."/>
            <person name="Huang R."/>
            <person name="Yang H."/>
            <person name="Du X."/>
            <person name="Chen L."/>
            <person name="Yang M."/>
            <person name="Gaffney P.M."/>
            <person name="Wang S."/>
            <person name="Luo L."/>
            <person name="She Z."/>
            <person name="Ming Y."/>
            <person name="Huang W."/>
            <person name="Zhang S."/>
            <person name="Huang B."/>
            <person name="Zhang Y."/>
            <person name="Qu T."/>
            <person name="Ni P."/>
            <person name="Miao G."/>
            <person name="Wang J."/>
            <person name="Wang Q."/>
            <person name="Steinberg C.E."/>
            <person name="Wang H."/>
            <person name="Li N."/>
            <person name="Qian L."/>
            <person name="Zhang G."/>
            <person name="Li Y."/>
            <person name="Yang H."/>
            <person name="Liu X."/>
            <person name="Wang J."/>
            <person name="Yin Y."/>
            <person name="Wang J."/>
        </authorList>
    </citation>
    <scope>NUCLEOTIDE SEQUENCE [LARGE SCALE GENOMIC DNA]</scope>
    <source>
        <strain evidence="1">05x7-T-G4-1.051#20</strain>
    </source>
</reference>
<organism evidence="1">
    <name type="scientific">Magallana gigas</name>
    <name type="common">Pacific oyster</name>
    <name type="synonym">Crassostrea gigas</name>
    <dbReference type="NCBI Taxonomy" id="29159"/>
    <lineage>
        <taxon>Eukaryota</taxon>
        <taxon>Metazoa</taxon>
        <taxon>Spiralia</taxon>
        <taxon>Lophotrochozoa</taxon>
        <taxon>Mollusca</taxon>
        <taxon>Bivalvia</taxon>
        <taxon>Autobranchia</taxon>
        <taxon>Pteriomorphia</taxon>
        <taxon>Ostreida</taxon>
        <taxon>Ostreoidea</taxon>
        <taxon>Ostreidae</taxon>
        <taxon>Magallana</taxon>
    </lineage>
</organism>
<name>K1P2U0_MAGGI</name>
<evidence type="ECO:0000313" key="1">
    <source>
        <dbReference type="EMBL" id="EKC18067.1"/>
    </source>
</evidence>
<sequence>MGRSKESGLWRSNFGANIRTIRSDLTHLGFVCAADGSGEVAFTSLCSGRLVRAHWSIDYSLDEWFEDYKAFFPGEASHYKSGVNLPPEIIGIDIEVVRHMETRSTK</sequence>
<protein>
    <submittedName>
        <fullName evidence="1">Uncharacterized protein</fullName>
    </submittedName>
</protein>
<dbReference type="EMBL" id="JH817924">
    <property type="protein sequence ID" value="EKC18067.1"/>
    <property type="molecule type" value="Genomic_DNA"/>
</dbReference>
<accession>K1P2U0</accession>
<gene>
    <name evidence="1" type="ORF">CGI_10015289</name>
</gene>